<name>A0AAV9NAD6_9EURO</name>
<dbReference type="EC" id="2.1.2.9" evidence="1"/>
<evidence type="ECO:0000313" key="3">
    <source>
        <dbReference type="EMBL" id="KAK5051374.1"/>
    </source>
</evidence>
<evidence type="ECO:0000313" key="4">
    <source>
        <dbReference type="Proteomes" id="UP001358417"/>
    </source>
</evidence>
<dbReference type="Gene3D" id="3.40.50.12230">
    <property type="match status" value="1"/>
</dbReference>
<dbReference type="InterPro" id="IPR041711">
    <property type="entry name" value="Met-tRNA-FMT_N"/>
</dbReference>
<dbReference type="PANTHER" id="PTHR11138">
    <property type="entry name" value="METHIONYL-TRNA FORMYLTRANSFERASE"/>
    <property type="match status" value="1"/>
</dbReference>
<evidence type="ECO:0000259" key="2">
    <source>
        <dbReference type="Pfam" id="PF00551"/>
    </source>
</evidence>
<dbReference type="Pfam" id="PF00551">
    <property type="entry name" value="Formyl_trans_N"/>
    <property type="match status" value="1"/>
</dbReference>
<proteinExistence type="predicted"/>
<dbReference type="InterPro" id="IPR002376">
    <property type="entry name" value="Formyl_transf_N"/>
</dbReference>
<gene>
    <name evidence="3" type="ORF">LTR84_003026</name>
</gene>
<dbReference type="CDD" id="cd08646">
    <property type="entry name" value="FMT_core_Met-tRNA-FMT_N"/>
    <property type="match status" value="1"/>
</dbReference>
<sequence length="420" mass="47195">MKLIIPWSHIRRVVPRPRNFKPSLYQKQSRCWLSTNPEAKSSKPLRILFCGSDEFSATSLDALYAEFKSPDSHILSIDVVTLTDKLKGRNYREKYTPYIKQVAERHGLPLHRINTFDNWQPPVYNTSFNSEINLVIAVSFGLLIPMRIINGSEYGGLNVHPSMLPDLRGAAPIQWAILRGLSHTGVSVQTLHPTKFDHGIVLDQTPYPGVRIPDNIQPQDLTTTLATLGSQMLVRAIRNRLYVPPYVPVSTSVDQRELTKAPKISPQTGMVDFHTMTRAAILRLNRAIQPFKLIAEATPNGSIKPVRFKISEWLRSPTSHDIPLELQDELLLIPKGVPYTFIDRNTNIRECQAPLFINVTPDRLGGPSQLVITDITIPSKSQDAAAKTAAKAELFDEPIKFGPYLVYRFSHPLSEVAPKS</sequence>
<organism evidence="3 4">
    <name type="scientific">Exophiala bonariae</name>
    <dbReference type="NCBI Taxonomy" id="1690606"/>
    <lineage>
        <taxon>Eukaryota</taxon>
        <taxon>Fungi</taxon>
        <taxon>Dikarya</taxon>
        <taxon>Ascomycota</taxon>
        <taxon>Pezizomycotina</taxon>
        <taxon>Eurotiomycetes</taxon>
        <taxon>Chaetothyriomycetidae</taxon>
        <taxon>Chaetothyriales</taxon>
        <taxon>Herpotrichiellaceae</taxon>
        <taxon>Exophiala</taxon>
    </lineage>
</organism>
<dbReference type="GO" id="GO:0005739">
    <property type="term" value="C:mitochondrion"/>
    <property type="evidence" value="ECO:0007669"/>
    <property type="project" value="TreeGrafter"/>
</dbReference>
<dbReference type="AlphaFoldDB" id="A0AAV9NAD6"/>
<dbReference type="GO" id="GO:0004479">
    <property type="term" value="F:methionyl-tRNA formyltransferase activity"/>
    <property type="evidence" value="ECO:0007669"/>
    <property type="project" value="UniProtKB-EC"/>
</dbReference>
<comment type="caution">
    <text evidence="3">The sequence shown here is derived from an EMBL/GenBank/DDBJ whole genome shotgun (WGS) entry which is preliminary data.</text>
</comment>
<protein>
    <recommendedName>
        <fullName evidence="1">methionyl-tRNA formyltransferase</fullName>
        <ecNumber evidence="1">2.1.2.9</ecNumber>
    </recommendedName>
</protein>
<dbReference type="Proteomes" id="UP001358417">
    <property type="component" value="Unassembled WGS sequence"/>
</dbReference>
<dbReference type="PANTHER" id="PTHR11138:SF5">
    <property type="entry name" value="METHIONYL-TRNA FORMYLTRANSFERASE, MITOCHONDRIAL"/>
    <property type="match status" value="1"/>
</dbReference>
<keyword evidence="4" id="KW-1185">Reference proteome</keyword>
<evidence type="ECO:0000256" key="1">
    <source>
        <dbReference type="ARBA" id="ARBA00012261"/>
    </source>
</evidence>
<feature type="domain" description="Formyl transferase N-terminal" evidence="2">
    <location>
        <begin position="46"/>
        <end position="237"/>
    </location>
</feature>
<dbReference type="InterPro" id="IPR036477">
    <property type="entry name" value="Formyl_transf_N_sf"/>
</dbReference>
<dbReference type="EMBL" id="JAVRRD010000015">
    <property type="protein sequence ID" value="KAK5051374.1"/>
    <property type="molecule type" value="Genomic_DNA"/>
</dbReference>
<dbReference type="GeneID" id="89971220"/>
<reference evidence="3 4" key="1">
    <citation type="submission" date="2023-08" db="EMBL/GenBank/DDBJ databases">
        <title>Black Yeasts Isolated from many extreme environments.</title>
        <authorList>
            <person name="Coleine C."/>
            <person name="Stajich J.E."/>
            <person name="Selbmann L."/>
        </authorList>
    </citation>
    <scope>NUCLEOTIDE SEQUENCE [LARGE SCALE GENOMIC DNA]</scope>
    <source>
        <strain evidence="3 4">CCFEE 5792</strain>
    </source>
</reference>
<dbReference type="RefSeq" id="XP_064705601.1">
    <property type="nucleotide sequence ID" value="XM_064846621.1"/>
</dbReference>
<dbReference type="SUPFAM" id="SSF53328">
    <property type="entry name" value="Formyltransferase"/>
    <property type="match status" value="1"/>
</dbReference>
<accession>A0AAV9NAD6</accession>